<protein>
    <recommendedName>
        <fullName evidence="9">Transcription factor FapR</fullName>
    </recommendedName>
    <alternativeName>
        <fullName evidence="9">Fatty acid and phospholipid biosynthesis regulator</fullName>
    </alternativeName>
</protein>
<keyword evidence="4 9" id="KW-0805">Transcription regulation</keyword>
<proteinExistence type="inferred from homology"/>
<dbReference type="GO" id="GO:0003700">
    <property type="term" value="F:DNA-binding transcription factor activity"/>
    <property type="evidence" value="ECO:0007669"/>
    <property type="project" value="UniProtKB-UniRule"/>
</dbReference>
<reference evidence="11 13" key="3">
    <citation type="submission" date="2016-10" db="EMBL/GenBank/DDBJ databases">
        <authorList>
            <person name="Varghese N."/>
            <person name="Submissions S."/>
        </authorList>
    </citation>
    <scope>NUCLEOTIDE SEQUENCE [LARGE SCALE GENOMIC DNA]</scope>
    <source>
        <strain evidence="11 13">CGMCC 1.6501</strain>
    </source>
</reference>
<evidence type="ECO:0000256" key="8">
    <source>
        <dbReference type="ARBA" id="ARBA00023163"/>
    </source>
</evidence>
<reference evidence="10 12" key="1">
    <citation type="journal article" date="2015" name="Int. J. Syst. Evol. Microbiol.">
        <title>Complete genome sequence of Salinicoccus halodurans H3B36, isolated from the Qaidam Basin in China.</title>
        <authorList>
            <person name="Jiang K."/>
            <person name="Xue Y."/>
            <person name="Ma Y."/>
        </authorList>
    </citation>
    <scope>NUCLEOTIDE SEQUENCE [LARGE SCALE GENOMIC DNA]</scope>
    <source>
        <strain evidence="10 12">H3B36</strain>
    </source>
</reference>
<dbReference type="Gene3D" id="1.10.10.10">
    <property type="entry name" value="Winged helix-like DNA-binding domain superfamily/Winged helix DNA-binding domain"/>
    <property type="match status" value="1"/>
</dbReference>
<dbReference type="NCBIfam" id="NF003359">
    <property type="entry name" value="PRK04424.1"/>
    <property type="match status" value="1"/>
</dbReference>
<sequence length="193" mass="22185">MARYKKKERQELLLEKVSTDPFLTDELLSEMFEVSIQTIRLDRLELNIPELRERIKHVAREETEKIRSLSLQEVIGEIIDIELNSHALSLFIVEDGHVFQKNKIARGHYLFAQANSLCVAVIDEPLALTKSADIEFTRPSKLGDKVISKAMVEKMDGHTAIITVTSRVDQKMVFKGRFEMYYTDETDEGEKNG</sequence>
<dbReference type="GO" id="GO:0003677">
    <property type="term" value="F:DNA binding"/>
    <property type="evidence" value="ECO:0007669"/>
    <property type="project" value="UniProtKB-KW"/>
</dbReference>
<keyword evidence="5 9" id="KW-0443">Lipid metabolism</keyword>
<evidence type="ECO:0000256" key="4">
    <source>
        <dbReference type="ARBA" id="ARBA00023015"/>
    </source>
</evidence>
<keyword evidence="1 9" id="KW-0678">Repressor</keyword>
<evidence type="ECO:0000313" key="10">
    <source>
        <dbReference type="EMBL" id="AKG73752.1"/>
    </source>
</evidence>
<keyword evidence="6 9" id="KW-0238">DNA-binding</keyword>
<dbReference type="KEGG" id="shv:AAT16_05675"/>
<dbReference type="AlphaFoldDB" id="A0A0F7HJB6"/>
<dbReference type="SUPFAM" id="SSF54637">
    <property type="entry name" value="Thioesterase/thiol ester dehydrase-isomerase"/>
    <property type="match status" value="1"/>
</dbReference>
<evidence type="ECO:0000256" key="2">
    <source>
        <dbReference type="ARBA" id="ARBA00022516"/>
    </source>
</evidence>
<keyword evidence="7 9" id="KW-0275">Fatty acid biosynthesis</keyword>
<evidence type="ECO:0000256" key="5">
    <source>
        <dbReference type="ARBA" id="ARBA00023098"/>
    </source>
</evidence>
<dbReference type="InterPro" id="IPR036388">
    <property type="entry name" value="WH-like_DNA-bd_sf"/>
</dbReference>
<evidence type="ECO:0000256" key="7">
    <source>
        <dbReference type="ARBA" id="ARBA00023160"/>
    </source>
</evidence>
<dbReference type="EMBL" id="CP011366">
    <property type="protein sequence ID" value="AKG73752.1"/>
    <property type="molecule type" value="Genomic_DNA"/>
</dbReference>
<dbReference type="GO" id="GO:0045717">
    <property type="term" value="P:negative regulation of fatty acid biosynthetic process"/>
    <property type="evidence" value="ECO:0007669"/>
    <property type="project" value="UniProtKB-UniRule"/>
</dbReference>
<name>A0A0F7HJB6_9STAP</name>
<dbReference type="PIRSF" id="PIRSF037733">
    <property type="entry name" value="Transcription_factor_FapR"/>
    <property type="match status" value="1"/>
</dbReference>
<evidence type="ECO:0000313" key="13">
    <source>
        <dbReference type="Proteomes" id="UP000183090"/>
    </source>
</evidence>
<comment type="similarity">
    <text evidence="9">Belongs to the FapR family.</text>
</comment>
<dbReference type="InterPro" id="IPR029069">
    <property type="entry name" value="HotDog_dom_sf"/>
</dbReference>
<accession>A0A0F7HJB6</accession>
<evidence type="ECO:0000313" key="11">
    <source>
        <dbReference type="EMBL" id="SFK55333.1"/>
    </source>
</evidence>
<keyword evidence="8 9" id="KW-0804">Transcription</keyword>
<dbReference type="Proteomes" id="UP000034029">
    <property type="component" value="Chromosome"/>
</dbReference>
<dbReference type="OrthoDB" id="1706183at2"/>
<dbReference type="GO" id="GO:0045892">
    <property type="term" value="P:negative regulation of DNA-templated transcription"/>
    <property type="evidence" value="ECO:0007669"/>
    <property type="project" value="UniProtKB-UniRule"/>
</dbReference>
<evidence type="ECO:0000256" key="3">
    <source>
        <dbReference type="ARBA" id="ARBA00022832"/>
    </source>
</evidence>
<evidence type="ECO:0000313" key="12">
    <source>
        <dbReference type="Proteomes" id="UP000034029"/>
    </source>
</evidence>
<comment type="function">
    <text evidence="9">Transcriptional factor involved in regulation of membrane lipid biosynthesis by repressing genes involved in fatty acid and phospholipid metabolism.</text>
</comment>
<dbReference type="RefSeq" id="WP_046789940.1">
    <property type="nucleotide sequence ID" value="NZ_CP011366.1"/>
</dbReference>
<evidence type="ECO:0000256" key="1">
    <source>
        <dbReference type="ARBA" id="ARBA00022491"/>
    </source>
</evidence>
<dbReference type="HAMAP" id="MF_01814">
    <property type="entry name" value="Transcrip_fact_FapR"/>
    <property type="match status" value="1"/>
</dbReference>
<dbReference type="InterPro" id="IPR017275">
    <property type="entry name" value="Transcription_factor_FapR"/>
</dbReference>
<dbReference type="Gene3D" id="3.10.129.10">
    <property type="entry name" value="Hotdog Thioesterase"/>
    <property type="match status" value="1"/>
</dbReference>
<gene>
    <name evidence="9" type="primary">fapR</name>
    <name evidence="10" type="ORF">AAT16_05675</name>
    <name evidence="11" type="ORF">SAMN05216235_0375</name>
</gene>
<dbReference type="EMBL" id="FOTB01000001">
    <property type="protein sequence ID" value="SFK55333.1"/>
    <property type="molecule type" value="Genomic_DNA"/>
</dbReference>
<organism evidence="11 13">
    <name type="scientific">Salinicoccus halodurans</name>
    <dbReference type="NCBI Taxonomy" id="407035"/>
    <lineage>
        <taxon>Bacteria</taxon>
        <taxon>Bacillati</taxon>
        <taxon>Bacillota</taxon>
        <taxon>Bacilli</taxon>
        <taxon>Bacillales</taxon>
        <taxon>Staphylococcaceae</taxon>
        <taxon>Salinicoccus</taxon>
    </lineage>
</organism>
<reference evidence="12" key="2">
    <citation type="submission" date="2015-04" db="EMBL/GenBank/DDBJ databases">
        <title>Complete genome sequence of Salinicoccus halodurans strain H3B36, isolated from the Qaidam basin of China.</title>
        <authorList>
            <person name="Ma Y."/>
            <person name="Jiang K."/>
            <person name="Xue Y."/>
        </authorList>
    </citation>
    <scope>NUCLEOTIDE SEQUENCE [LARGE SCALE GENOMIC DNA]</scope>
    <source>
        <strain evidence="12">H3B36</strain>
    </source>
</reference>
<dbReference type="GO" id="GO:0006633">
    <property type="term" value="P:fatty acid biosynthetic process"/>
    <property type="evidence" value="ECO:0007669"/>
    <property type="project" value="UniProtKB-KW"/>
</dbReference>
<dbReference type="Proteomes" id="UP000183090">
    <property type="component" value="Unassembled WGS sequence"/>
</dbReference>
<evidence type="ECO:0000256" key="9">
    <source>
        <dbReference type="HAMAP-Rule" id="MF_01814"/>
    </source>
</evidence>
<evidence type="ECO:0000256" key="6">
    <source>
        <dbReference type="ARBA" id="ARBA00023125"/>
    </source>
</evidence>
<keyword evidence="3 9" id="KW-0276">Fatty acid metabolism</keyword>
<keyword evidence="12" id="KW-1185">Reference proteome</keyword>
<keyword evidence="2 9" id="KW-0444">Lipid biosynthesis</keyword>
<dbReference type="CDD" id="cd03440">
    <property type="entry name" value="hot_dog"/>
    <property type="match status" value="1"/>
</dbReference>